<evidence type="ECO:0000256" key="8">
    <source>
        <dbReference type="SAM" id="Phobius"/>
    </source>
</evidence>
<dbReference type="AlphaFoldDB" id="A0AB40AVY4"/>
<keyword evidence="4 8" id="KW-1133">Transmembrane helix</keyword>
<name>A0AB40AVY4_DIOCR</name>
<dbReference type="GO" id="GO:0016020">
    <property type="term" value="C:membrane"/>
    <property type="evidence" value="ECO:0007669"/>
    <property type="project" value="UniProtKB-SubCell"/>
</dbReference>
<feature type="transmembrane region" description="Helical" evidence="8">
    <location>
        <begin position="201"/>
        <end position="220"/>
    </location>
</feature>
<keyword evidence="3 6" id="KW-0812">Transmembrane</keyword>
<feature type="region of interest" description="Disordered" evidence="7">
    <location>
        <begin position="1"/>
        <end position="24"/>
    </location>
</feature>
<dbReference type="InterPro" id="IPR023271">
    <property type="entry name" value="Aquaporin-like"/>
</dbReference>
<dbReference type="PANTHER" id="PTHR45724">
    <property type="entry name" value="AQUAPORIN NIP2-1"/>
    <property type="match status" value="1"/>
</dbReference>
<gene>
    <name evidence="10" type="primary">LOC120254754</name>
</gene>
<comment type="similarity">
    <text evidence="6">Belongs to the MIP/aquaporin (TC 1.A.8) family.</text>
</comment>
<protein>
    <submittedName>
        <fullName evidence="10">Aquaporin NIP1-1-like</fullName>
    </submittedName>
</protein>
<dbReference type="PANTHER" id="PTHR45724:SF13">
    <property type="entry name" value="AQUAPORIN NIP1-1-RELATED"/>
    <property type="match status" value="1"/>
</dbReference>
<dbReference type="CDD" id="cd00333">
    <property type="entry name" value="MIP"/>
    <property type="match status" value="1"/>
</dbReference>
<evidence type="ECO:0000256" key="2">
    <source>
        <dbReference type="ARBA" id="ARBA00022448"/>
    </source>
</evidence>
<keyword evidence="5 8" id="KW-0472">Membrane</keyword>
<dbReference type="GO" id="GO:0015267">
    <property type="term" value="F:channel activity"/>
    <property type="evidence" value="ECO:0007669"/>
    <property type="project" value="InterPro"/>
</dbReference>
<evidence type="ECO:0000256" key="3">
    <source>
        <dbReference type="ARBA" id="ARBA00022692"/>
    </source>
</evidence>
<dbReference type="SUPFAM" id="SSF81338">
    <property type="entry name" value="Aquaporin-like"/>
    <property type="match status" value="1"/>
</dbReference>
<proteinExistence type="inferred from homology"/>
<feature type="transmembrane region" description="Helical" evidence="8">
    <location>
        <begin position="82"/>
        <end position="102"/>
    </location>
</feature>
<dbReference type="InterPro" id="IPR000425">
    <property type="entry name" value="MIP"/>
</dbReference>
<evidence type="ECO:0000313" key="9">
    <source>
        <dbReference type="Proteomes" id="UP001515500"/>
    </source>
</evidence>
<evidence type="ECO:0000256" key="7">
    <source>
        <dbReference type="SAM" id="MobiDB-lite"/>
    </source>
</evidence>
<dbReference type="Pfam" id="PF00230">
    <property type="entry name" value="MIP"/>
    <property type="match status" value="1"/>
</dbReference>
<dbReference type="InterPro" id="IPR034294">
    <property type="entry name" value="Aquaporin_transptr"/>
</dbReference>
<dbReference type="InterPro" id="IPR022357">
    <property type="entry name" value="MIP_CS"/>
</dbReference>
<dbReference type="RefSeq" id="XP_039118724.1">
    <property type="nucleotide sequence ID" value="XM_039262790.1"/>
</dbReference>
<evidence type="ECO:0000256" key="1">
    <source>
        <dbReference type="ARBA" id="ARBA00004141"/>
    </source>
</evidence>
<accession>A0AB40AVY4</accession>
<dbReference type="PROSITE" id="PS00221">
    <property type="entry name" value="MIP"/>
    <property type="match status" value="1"/>
</dbReference>
<dbReference type="Gene3D" id="1.20.1080.10">
    <property type="entry name" value="Glycerol uptake facilitator protein"/>
    <property type="match status" value="1"/>
</dbReference>
<evidence type="ECO:0000256" key="5">
    <source>
        <dbReference type="ARBA" id="ARBA00023136"/>
    </source>
</evidence>
<comment type="subcellular location">
    <subcellularLocation>
        <location evidence="1">Membrane</location>
        <topology evidence="1">Multi-pass membrane protein</topology>
    </subcellularLocation>
</comment>
<evidence type="ECO:0000256" key="6">
    <source>
        <dbReference type="RuleBase" id="RU000477"/>
    </source>
</evidence>
<reference evidence="10" key="1">
    <citation type="submission" date="2025-08" db="UniProtKB">
        <authorList>
            <consortium name="RefSeq"/>
        </authorList>
    </citation>
    <scope>IDENTIFICATION</scope>
</reference>
<dbReference type="NCBIfam" id="TIGR00861">
    <property type="entry name" value="MIP"/>
    <property type="match status" value="1"/>
</dbReference>
<feature type="transmembrane region" description="Helical" evidence="8">
    <location>
        <begin position="55"/>
        <end position="75"/>
    </location>
</feature>
<dbReference type="Proteomes" id="UP001515500">
    <property type="component" value="Unplaced"/>
</dbReference>
<organism evidence="9 10">
    <name type="scientific">Dioscorea cayennensis subsp. rotundata</name>
    <name type="common">White Guinea yam</name>
    <name type="synonym">Dioscorea rotundata</name>
    <dbReference type="NCBI Taxonomy" id="55577"/>
    <lineage>
        <taxon>Eukaryota</taxon>
        <taxon>Viridiplantae</taxon>
        <taxon>Streptophyta</taxon>
        <taxon>Embryophyta</taxon>
        <taxon>Tracheophyta</taxon>
        <taxon>Spermatophyta</taxon>
        <taxon>Magnoliopsida</taxon>
        <taxon>Liliopsida</taxon>
        <taxon>Dioscoreales</taxon>
        <taxon>Dioscoreaceae</taxon>
        <taxon>Dioscorea</taxon>
    </lineage>
</organism>
<evidence type="ECO:0000313" key="10">
    <source>
        <dbReference type="RefSeq" id="XP_039118724.1"/>
    </source>
</evidence>
<feature type="transmembrane region" description="Helical" evidence="8">
    <location>
        <begin position="168"/>
        <end position="189"/>
    </location>
</feature>
<keyword evidence="9" id="KW-1185">Reference proteome</keyword>
<keyword evidence="2 6" id="KW-0813">Transport</keyword>
<evidence type="ECO:0000256" key="4">
    <source>
        <dbReference type="ARBA" id="ARBA00022989"/>
    </source>
</evidence>
<feature type="transmembrane region" description="Helical" evidence="8">
    <location>
        <begin position="240"/>
        <end position="261"/>
    </location>
</feature>
<sequence length="287" mass="30172">MGGKGENSVSSNGMQERAMEEGDGGEVGVTVNHVFATSEDRASSFSFSVPFLQKIIAEVFGTYFLIFAGCGSVTVNLSKGTITFPGICVVWGLAVMVMVYAVGHISGAHFNPAVTIAFATCGRFPWKQVPVYVSSQLVGSTLASGTLRLLFGGKHEHFPGTIPAGSDLQSLVLEFIITFYLMFVISGVATDNRAIGELAGLAVGATVLLNVLVAGPISGASMNPARSLGPAIVSNRYEAMWVYIVGPTAGAIAGAWAYNLIRFTNKPLREITKSGSFLRSMGRNGSN</sequence>
<dbReference type="PRINTS" id="PR00783">
    <property type="entry name" value="MINTRINSICP"/>
</dbReference>
<dbReference type="GeneID" id="120254754"/>